<dbReference type="InterPro" id="IPR027417">
    <property type="entry name" value="P-loop_NTPase"/>
</dbReference>
<dbReference type="InterPro" id="IPR011646">
    <property type="entry name" value="KAP_P-loop"/>
</dbReference>
<dbReference type="RefSeq" id="WP_380752844.1">
    <property type="nucleotide sequence ID" value="NZ_JBHSRF010000018.1"/>
</dbReference>
<dbReference type="Pfam" id="PF07693">
    <property type="entry name" value="KAP_NTPase"/>
    <property type="match status" value="1"/>
</dbReference>
<evidence type="ECO:0000313" key="4">
    <source>
        <dbReference type="Proteomes" id="UP001596137"/>
    </source>
</evidence>
<evidence type="ECO:0000256" key="1">
    <source>
        <dbReference type="SAM" id="Phobius"/>
    </source>
</evidence>
<feature type="domain" description="KAP NTPase" evidence="2">
    <location>
        <begin position="172"/>
        <end position="338"/>
    </location>
</feature>
<feature type="transmembrane region" description="Helical" evidence="1">
    <location>
        <begin position="48"/>
        <end position="67"/>
    </location>
</feature>
<dbReference type="EMBL" id="JBHSRF010000018">
    <property type="protein sequence ID" value="MFC6082559.1"/>
    <property type="molecule type" value="Genomic_DNA"/>
</dbReference>
<sequence length="568" mass="61662">MTTDTKPERAGGQPARRGRRLPAAVLVLIVLATLVDLLGAVWPAAVTRLIPTGLAPVAALTALVLLAHRLHARLPALAGFVLPLVLVNAVLSAIEVPGHLGPAERTAAMDTALRVLWALFMLYLVGKVLLLRRFARRAYPAGDRVPDPMTPLPSQEKDLEKLAALVAPAGDEAGRVVPLRGRWGEGKSFLLRLLKERWDPDPGAPALVIVDVWQQETEADLQVSIIEAVLSHPSYLRDLRWCRIPVSFLFARPVAGLRDSVRSVQFRMLESRAGNLEAELQLPRVSWQGLFERLTQSGARCRTVIALDEADRATPTVTQAALTLARRSADSPRVTVLLPYIQPLIRYKAFNPLLPTLPDLASSMQAVLYEEAMAPGGLAAAGHGPDGDGSILDMIKRSNSGWRAAVKDMPGEQMRLEPTGAGEVLPWLLAATFASAGPERRQMLQARFEEKYLGPAGLRIAPPGADDLAAMLGILVRVRDIVEHKLLHEKPLSARTHEELGTAIRQGLERWHSRLATVPPLRILEGRLHEVFYAAGTPARPCDPRVVATLALAAYDVAALIHGATLEG</sequence>
<feature type="transmembrane region" description="Helical" evidence="1">
    <location>
        <begin position="21"/>
        <end position="42"/>
    </location>
</feature>
<evidence type="ECO:0000313" key="3">
    <source>
        <dbReference type="EMBL" id="MFC6082559.1"/>
    </source>
</evidence>
<accession>A0ABW1NIS2</accession>
<feature type="transmembrane region" description="Helical" evidence="1">
    <location>
        <begin position="74"/>
        <end position="94"/>
    </location>
</feature>
<keyword evidence="1" id="KW-1133">Transmembrane helix</keyword>
<evidence type="ECO:0000259" key="2">
    <source>
        <dbReference type="Pfam" id="PF07693"/>
    </source>
</evidence>
<organism evidence="3 4">
    <name type="scientific">Sphaerisporangium aureirubrum</name>
    <dbReference type="NCBI Taxonomy" id="1544736"/>
    <lineage>
        <taxon>Bacteria</taxon>
        <taxon>Bacillati</taxon>
        <taxon>Actinomycetota</taxon>
        <taxon>Actinomycetes</taxon>
        <taxon>Streptosporangiales</taxon>
        <taxon>Streptosporangiaceae</taxon>
        <taxon>Sphaerisporangium</taxon>
    </lineage>
</organism>
<keyword evidence="4" id="KW-1185">Reference proteome</keyword>
<name>A0ABW1NIS2_9ACTN</name>
<keyword evidence="1" id="KW-0472">Membrane</keyword>
<comment type="caution">
    <text evidence="3">The sequence shown here is derived from an EMBL/GenBank/DDBJ whole genome shotgun (WGS) entry which is preliminary data.</text>
</comment>
<keyword evidence="1" id="KW-0812">Transmembrane</keyword>
<feature type="transmembrane region" description="Helical" evidence="1">
    <location>
        <begin position="114"/>
        <end position="131"/>
    </location>
</feature>
<protein>
    <submittedName>
        <fullName evidence="3">P-loop NTPase fold protein</fullName>
    </submittedName>
</protein>
<reference evidence="4" key="1">
    <citation type="journal article" date="2019" name="Int. J. Syst. Evol. Microbiol.">
        <title>The Global Catalogue of Microorganisms (GCM) 10K type strain sequencing project: providing services to taxonomists for standard genome sequencing and annotation.</title>
        <authorList>
            <consortium name="The Broad Institute Genomics Platform"/>
            <consortium name="The Broad Institute Genome Sequencing Center for Infectious Disease"/>
            <person name="Wu L."/>
            <person name="Ma J."/>
        </authorList>
    </citation>
    <scope>NUCLEOTIDE SEQUENCE [LARGE SCALE GENOMIC DNA]</scope>
    <source>
        <strain evidence="4">JCM 30346</strain>
    </source>
</reference>
<dbReference type="SUPFAM" id="SSF52540">
    <property type="entry name" value="P-loop containing nucleoside triphosphate hydrolases"/>
    <property type="match status" value="1"/>
</dbReference>
<dbReference type="Proteomes" id="UP001596137">
    <property type="component" value="Unassembled WGS sequence"/>
</dbReference>
<proteinExistence type="predicted"/>
<gene>
    <name evidence="3" type="ORF">ACFP1K_15435</name>
</gene>